<keyword evidence="3" id="KW-1185">Reference proteome</keyword>
<protein>
    <recommendedName>
        <fullName evidence="1">Putative restriction endonuclease domain-containing protein</fullName>
    </recommendedName>
</protein>
<accession>A0A1U7GYX9</accession>
<dbReference type="Gene3D" id="3.90.1570.10">
    <property type="entry name" value="tt1808, chain A"/>
    <property type="match status" value="1"/>
</dbReference>
<dbReference type="PANTHER" id="PTHR34107:SF6">
    <property type="entry name" value="SLR0981 PROTEIN"/>
    <property type="match status" value="1"/>
</dbReference>
<dbReference type="InterPro" id="IPR008538">
    <property type="entry name" value="Uma2"/>
</dbReference>
<comment type="caution">
    <text evidence="2">The sequence shown here is derived from an EMBL/GenBank/DDBJ whole genome shotgun (WGS) entry which is preliminary data.</text>
</comment>
<dbReference type="SUPFAM" id="SSF52980">
    <property type="entry name" value="Restriction endonuclease-like"/>
    <property type="match status" value="1"/>
</dbReference>
<dbReference type="PANTHER" id="PTHR34107">
    <property type="entry name" value="SLL0198 PROTEIN-RELATED"/>
    <property type="match status" value="1"/>
</dbReference>
<dbReference type="Pfam" id="PF05685">
    <property type="entry name" value="Uma2"/>
    <property type="match status" value="1"/>
</dbReference>
<evidence type="ECO:0000313" key="2">
    <source>
        <dbReference type="EMBL" id="OKH13675.1"/>
    </source>
</evidence>
<organism evidence="2 3">
    <name type="scientific">Fischerella major NIES-592</name>
    <dbReference type="NCBI Taxonomy" id="210994"/>
    <lineage>
        <taxon>Bacteria</taxon>
        <taxon>Bacillati</taxon>
        <taxon>Cyanobacteriota</taxon>
        <taxon>Cyanophyceae</taxon>
        <taxon>Nostocales</taxon>
        <taxon>Hapalosiphonaceae</taxon>
        <taxon>Fischerella</taxon>
    </lineage>
</organism>
<feature type="domain" description="Putative restriction endonuclease" evidence="1">
    <location>
        <begin position="18"/>
        <end position="189"/>
    </location>
</feature>
<dbReference type="OrthoDB" id="455378at2"/>
<proteinExistence type="predicted"/>
<sequence>MVTTPLTLNLDTVHLTDEQFYQLCQNNQELKFERTPKGELIIMPPVGGESGNREADLIADLVIWNRQTQLGYTFSSSTIFKLPNGADRSPDAAWIRRERWEALTPEQRRKFPPIAPDFIIELRSATDDLEMLHSKMQEYIDAGVQLAWLINPQQQQVEIYRSGQDVEVRNLPTELSGENILPGFSLNLADY</sequence>
<evidence type="ECO:0000259" key="1">
    <source>
        <dbReference type="Pfam" id="PF05685"/>
    </source>
</evidence>
<dbReference type="InterPro" id="IPR012296">
    <property type="entry name" value="Nuclease_put_TT1808"/>
</dbReference>
<dbReference type="InterPro" id="IPR011335">
    <property type="entry name" value="Restrct_endonuc-II-like"/>
</dbReference>
<reference evidence="2 3" key="1">
    <citation type="submission" date="2016-11" db="EMBL/GenBank/DDBJ databases">
        <title>Draft Genome Sequences of Nine Cyanobacterial Strains from Diverse Habitats.</title>
        <authorList>
            <person name="Zhu T."/>
            <person name="Hou S."/>
            <person name="Lu X."/>
            <person name="Hess W.R."/>
        </authorList>
    </citation>
    <scope>NUCLEOTIDE SEQUENCE [LARGE SCALE GENOMIC DNA]</scope>
    <source>
        <strain evidence="2 3">NIES-592</strain>
    </source>
</reference>
<dbReference type="AlphaFoldDB" id="A0A1U7GYX9"/>
<dbReference type="RefSeq" id="WP_062247305.1">
    <property type="nucleotide sequence ID" value="NZ_MRCA01000006.1"/>
</dbReference>
<dbReference type="CDD" id="cd06260">
    <property type="entry name" value="DUF820-like"/>
    <property type="match status" value="1"/>
</dbReference>
<name>A0A1U7GYX9_9CYAN</name>
<dbReference type="EMBL" id="MRCA01000006">
    <property type="protein sequence ID" value="OKH13675.1"/>
    <property type="molecule type" value="Genomic_DNA"/>
</dbReference>
<evidence type="ECO:0000313" key="3">
    <source>
        <dbReference type="Proteomes" id="UP000186391"/>
    </source>
</evidence>
<gene>
    <name evidence="2" type="ORF">NIES592_13780</name>
</gene>
<dbReference type="Proteomes" id="UP000186391">
    <property type="component" value="Unassembled WGS sequence"/>
</dbReference>